<dbReference type="InterPro" id="IPR001766">
    <property type="entry name" value="Fork_head_dom"/>
</dbReference>
<dbReference type="InterPro" id="IPR030456">
    <property type="entry name" value="TF_fork_head_CS_2"/>
</dbReference>
<dbReference type="GO" id="GO:0009653">
    <property type="term" value="P:anatomical structure morphogenesis"/>
    <property type="evidence" value="ECO:0007669"/>
    <property type="project" value="TreeGrafter"/>
</dbReference>
<dbReference type="PRINTS" id="PR00053">
    <property type="entry name" value="FORKHEAD"/>
</dbReference>
<feature type="region of interest" description="Disordered" evidence="4">
    <location>
        <begin position="25"/>
        <end position="45"/>
    </location>
</feature>
<organism evidence="6 7">
    <name type="scientific">Elysia crispata</name>
    <name type="common">lettuce slug</name>
    <dbReference type="NCBI Taxonomy" id="231223"/>
    <lineage>
        <taxon>Eukaryota</taxon>
        <taxon>Metazoa</taxon>
        <taxon>Spiralia</taxon>
        <taxon>Lophotrochozoa</taxon>
        <taxon>Mollusca</taxon>
        <taxon>Gastropoda</taxon>
        <taxon>Heterobranchia</taxon>
        <taxon>Euthyneura</taxon>
        <taxon>Panpulmonata</taxon>
        <taxon>Sacoglossa</taxon>
        <taxon>Placobranchoidea</taxon>
        <taxon>Plakobranchidae</taxon>
        <taxon>Elysia</taxon>
    </lineage>
</organism>
<dbReference type="Pfam" id="PF00250">
    <property type="entry name" value="Forkhead"/>
    <property type="match status" value="1"/>
</dbReference>
<proteinExistence type="predicted"/>
<comment type="subcellular location">
    <subcellularLocation>
        <location evidence="3">Nucleus</location>
    </subcellularLocation>
</comment>
<evidence type="ECO:0000313" key="6">
    <source>
        <dbReference type="EMBL" id="KAK3779992.1"/>
    </source>
</evidence>
<dbReference type="GO" id="GO:0000981">
    <property type="term" value="F:DNA-binding transcription factor activity, RNA polymerase II-specific"/>
    <property type="evidence" value="ECO:0007669"/>
    <property type="project" value="TreeGrafter"/>
</dbReference>
<feature type="compositionally biased region" description="Polar residues" evidence="4">
    <location>
        <begin position="273"/>
        <end position="339"/>
    </location>
</feature>
<dbReference type="SUPFAM" id="SSF46785">
    <property type="entry name" value="Winged helix' DNA-binding domain"/>
    <property type="match status" value="1"/>
</dbReference>
<reference evidence="6" key="1">
    <citation type="journal article" date="2023" name="G3 (Bethesda)">
        <title>A reference genome for the long-term kleptoplast-retaining sea slug Elysia crispata morphotype clarki.</title>
        <authorList>
            <person name="Eastman K.E."/>
            <person name="Pendleton A.L."/>
            <person name="Shaikh M.A."/>
            <person name="Suttiyut T."/>
            <person name="Ogas R."/>
            <person name="Tomko P."/>
            <person name="Gavelis G."/>
            <person name="Widhalm J.R."/>
            <person name="Wisecaver J.H."/>
        </authorList>
    </citation>
    <scope>NUCLEOTIDE SEQUENCE</scope>
    <source>
        <strain evidence="6">ECLA1</strain>
    </source>
</reference>
<evidence type="ECO:0000259" key="5">
    <source>
        <dbReference type="PROSITE" id="PS50039"/>
    </source>
</evidence>
<dbReference type="PANTHER" id="PTHR11829:SF142">
    <property type="entry name" value="FORK-HEAD DOMAIN-CONTAINING PROTEIN"/>
    <property type="match status" value="1"/>
</dbReference>
<dbReference type="FunFam" id="1.10.10.10:FF:000135">
    <property type="entry name" value="forkhead box protein G1"/>
    <property type="match status" value="1"/>
</dbReference>
<gene>
    <name evidence="6" type="ORF">RRG08_028418</name>
</gene>
<dbReference type="PROSITE" id="PS50039">
    <property type="entry name" value="FORK_HEAD_3"/>
    <property type="match status" value="1"/>
</dbReference>
<feature type="domain" description="Fork-head" evidence="5">
    <location>
        <begin position="369"/>
        <end position="461"/>
    </location>
</feature>
<dbReference type="InterPro" id="IPR036390">
    <property type="entry name" value="WH_DNA-bd_sf"/>
</dbReference>
<dbReference type="GO" id="GO:0030154">
    <property type="term" value="P:cell differentiation"/>
    <property type="evidence" value="ECO:0007669"/>
    <property type="project" value="TreeGrafter"/>
</dbReference>
<dbReference type="GO" id="GO:0005634">
    <property type="term" value="C:nucleus"/>
    <property type="evidence" value="ECO:0007669"/>
    <property type="project" value="UniProtKB-SubCell"/>
</dbReference>
<dbReference type="SMART" id="SM00339">
    <property type="entry name" value="FH"/>
    <property type="match status" value="1"/>
</dbReference>
<feature type="compositionally biased region" description="Low complexity" evidence="4">
    <location>
        <begin position="30"/>
        <end position="45"/>
    </location>
</feature>
<dbReference type="InterPro" id="IPR036388">
    <property type="entry name" value="WH-like_DNA-bd_sf"/>
</dbReference>
<dbReference type="CDD" id="cd20035">
    <property type="entry name" value="FH_FOXQ2-like"/>
    <property type="match status" value="1"/>
</dbReference>
<protein>
    <recommendedName>
        <fullName evidence="5">Fork-head domain-containing protein</fullName>
    </recommendedName>
</protein>
<dbReference type="InterPro" id="IPR050211">
    <property type="entry name" value="FOX_domain-containing"/>
</dbReference>
<comment type="caution">
    <text evidence="6">The sequence shown here is derived from an EMBL/GenBank/DDBJ whole genome shotgun (WGS) entry which is preliminary data.</text>
</comment>
<feature type="compositionally biased region" description="Polar residues" evidence="4">
    <location>
        <begin position="187"/>
        <end position="197"/>
    </location>
</feature>
<evidence type="ECO:0000313" key="7">
    <source>
        <dbReference type="Proteomes" id="UP001283361"/>
    </source>
</evidence>
<dbReference type="Proteomes" id="UP001283361">
    <property type="component" value="Unassembled WGS sequence"/>
</dbReference>
<feature type="region of interest" description="Disordered" evidence="4">
    <location>
        <begin position="272"/>
        <end position="369"/>
    </location>
</feature>
<feature type="region of interest" description="Disordered" evidence="4">
    <location>
        <begin position="137"/>
        <end position="157"/>
    </location>
</feature>
<keyword evidence="7" id="KW-1185">Reference proteome</keyword>
<sequence length="596" mass="65628">MQSSNFDATAFQNSIYGNPSSFESGPFKASHTGSSPGSSSDASSFYQSYISPPTSYPQGMPGYGCRDPPSYVETSFFRHPSPNFMQNFGGGVNYYKMASSRQMDMSDYSTPSLMTMTSSLKQGEPFSYNSLQLENSFSSDTHIPSTGGSVNPSGATALPHTELSASLIGQNQFQHHHHHHHHPLHNAHQSQQHQSDPQEPKPTLVQTELHQDTYSGSSAVTDLYGTVKLEGSGHPNPSVSSYSKESFDSNVHSLSQSVDIPVTVPNCPDVKPTVSSKTNIPPKSQSLFSKPAAESQQNTIAKRESFNNSTQPGLPQTFKNPPENSQSSLSKSQENAPSSTKDELGEISSNGSPTDPQKPPSSEETGEAKPTMSYIALIAKAILESDQRRLNLGSIYHWIEKHYPFYKNKGQGWRNSVRHNLSLNDCFIKAGRCEDGKGNYWAIHPANIQDFIRGDFRQRRRSRRRGRKKECDLGLYHMPNGYLQPPAPTLTSGMALNPAALSSIYSPYTEAERRAYRLDEALLRQSMNNPFVKWYHHQQPGVATPPGYGMPPSPHHGCSAPGLYGQTTPMQWPHQTYGADSGAQSMYPALNSAFPR</sequence>
<evidence type="ECO:0000256" key="1">
    <source>
        <dbReference type="ARBA" id="ARBA00023125"/>
    </source>
</evidence>
<evidence type="ECO:0000256" key="3">
    <source>
        <dbReference type="PROSITE-ProRule" id="PRU00089"/>
    </source>
</evidence>
<dbReference type="AlphaFoldDB" id="A0AAE1A2Z1"/>
<feature type="compositionally biased region" description="Polar residues" evidence="4">
    <location>
        <begin position="137"/>
        <end position="154"/>
    </location>
</feature>
<feature type="compositionally biased region" description="Basic residues" evidence="4">
    <location>
        <begin position="174"/>
        <end position="185"/>
    </location>
</feature>
<evidence type="ECO:0000256" key="4">
    <source>
        <dbReference type="SAM" id="MobiDB-lite"/>
    </source>
</evidence>
<feature type="region of interest" description="Disordered" evidence="4">
    <location>
        <begin position="171"/>
        <end position="203"/>
    </location>
</feature>
<keyword evidence="2 3" id="KW-0539">Nucleus</keyword>
<feature type="DNA-binding region" description="Fork-head" evidence="3">
    <location>
        <begin position="369"/>
        <end position="461"/>
    </location>
</feature>
<name>A0AAE1A2Z1_9GAST</name>
<dbReference type="GO" id="GO:0000978">
    <property type="term" value="F:RNA polymerase II cis-regulatory region sequence-specific DNA binding"/>
    <property type="evidence" value="ECO:0007669"/>
    <property type="project" value="TreeGrafter"/>
</dbReference>
<dbReference type="PROSITE" id="PS00658">
    <property type="entry name" value="FORK_HEAD_2"/>
    <property type="match status" value="1"/>
</dbReference>
<accession>A0AAE1A2Z1</accession>
<feature type="compositionally biased region" description="Polar residues" evidence="4">
    <location>
        <begin position="347"/>
        <end position="363"/>
    </location>
</feature>
<dbReference type="PANTHER" id="PTHR11829">
    <property type="entry name" value="FORKHEAD BOX PROTEIN"/>
    <property type="match status" value="1"/>
</dbReference>
<dbReference type="Gene3D" id="1.10.10.10">
    <property type="entry name" value="Winged helix-like DNA-binding domain superfamily/Winged helix DNA-binding domain"/>
    <property type="match status" value="1"/>
</dbReference>
<dbReference type="InterPro" id="IPR047519">
    <property type="entry name" value="FH_FOXQ2-like"/>
</dbReference>
<keyword evidence="1 3" id="KW-0238">DNA-binding</keyword>
<evidence type="ECO:0000256" key="2">
    <source>
        <dbReference type="ARBA" id="ARBA00023242"/>
    </source>
</evidence>
<dbReference type="EMBL" id="JAWDGP010002774">
    <property type="protein sequence ID" value="KAK3779992.1"/>
    <property type="molecule type" value="Genomic_DNA"/>
</dbReference>